<reference evidence="10" key="1">
    <citation type="submission" date="2021-04" db="EMBL/GenBank/DDBJ databases">
        <authorList>
            <consortium name="Wellcome Sanger Institute Data Sharing"/>
        </authorList>
    </citation>
    <scope>NUCLEOTIDE SEQUENCE [LARGE SCALE GENOMIC DNA]</scope>
</reference>
<dbReference type="PANTHER" id="PTHR46007">
    <property type="entry name" value="MEDIATOR OF RNA POLYMERASE II TRANSCRIPTION SUBUNIT 12"/>
    <property type="match status" value="1"/>
</dbReference>
<evidence type="ECO:0000256" key="7">
    <source>
        <dbReference type="ARBA" id="ARBA00023242"/>
    </source>
</evidence>
<feature type="region of interest" description="Disordered" evidence="8">
    <location>
        <begin position="633"/>
        <end position="671"/>
    </location>
</feature>
<feature type="region of interest" description="Disordered" evidence="8">
    <location>
        <begin position="683"/>
        <end position="715"/>
    </location>
</feature>
<dbReference type="GO" id="GO:0008013">
    <property type="term" value="F:beta-catenin binding"/>
    <property type="evidence" value="ECO:0007669"/>
    <property type="project" value="InterPro"/>
</dbReference>
<evidence type="ECO:0000256" key="6">
    <source>
        <dbReference type="ARBA" id="ARBA00023163"/>
    </source>
</evidence>
<keyword evidence="6" id="KW-0804">Transcription</keyword>
<keyword evidence="11" id="KW-1185">Reference proteome</keyword>
<dbReference type="GO" id="GO:0002761">
    <property type="term" value="P:regulation of myeloid leukocyte differentiation"/>
    <property type="evidence" value="ECO:0007669"/>
    <property type="project" value="Ensembl"/>
</dbReference>
<feature type="region of interest" description="Disordered" evidence="8">
    <location>
        <begin position="1368"/>
        <end position="1397"/>
    </location>
</feature>
<dbReference type="GO" id="GO:0021986">
    <property type="term" value="P:habenula development"/>
    <property type="evidence" value="ECO:0007669"/>
    <property type="project" value="Ensembl"/>
</dbReference>
<dbReference type="Pfam" id="PF12144">
    <property type="entry name" value="Med12-PQL"/>
    <property type="match status" value="1"/>
</dbReference>
<feature type="domain" description="Mediator complex subunit Med12" evidence="9">
    <location>
        <begin position="102"/>
        <end position="162"/>
    </location>
</feature>
<proteinExistence type="inferred from homology"/>
<dbReference type="Pfam" id="PF12145">
    <property type="entry name" value="Med12-LCEWAV"/>
    <property type="match status" value="1"/>
</dbReference>
<dbReference type="GO" id="GO:0014032">
    <property type="term" value="P:neural crest cell development"/>
    <property type="evidence" value="ECO:0007669"/>
    <property type="project" value="Ensembl"/>
</dbReference>
<dbReference type="InterPro" id="IPR021989">
    <property type="entry name" value="Mediator_Med12_catenin-bd"/>
</dbReference>
<evidence type="ECO:0000256" key="5">
    <source>
        <dbReference type="ARBA" id="ARBA00023159"/>
    </source>
</evidence>
<dbReference type="Ensembl" id="ENSSAUT00010038392.1">
    <property type="protein sequence ID" value="ENSSAUP00010036466.1"/>
    <property type="gene ID" value="ENSSAUG00010015403.1"/>
</dbReference>
<evidence type="ECO:0000259" key="9">
    <source>
        <dbReference type="SMART" id="SM01281"/>
    </source>
</evidence>
<dbReference type="GO" id="GO:0050935">
    <property type="term" value="P:iridophore differentiation"/>
    <property type="evidence" value="ECO:0007669"/>
    <property type="project" value="Ensembl"/>
</dbReference>
<gene>
    <name evidence="10" type="primary">MED12</name>
    <name evidence="10" type="synonym">med12</name>
</gene>
<feature type="region of interest" description="Disordered" evidence="8">
    <location>
        <begin position="320"/>
        <end position="346"/>
    </location>
</feature>
<evidence type="ECO:0000256" key="4">
    <source>
        <dbReference type="ARBA" id="ARBA00023015"/>
    </source>
</evidence>
<dbReference type="Proteomes" id="UP000472265">
    <property type="component" value="Chromosome 18"/>
</dbReference>
<dbReference type="GO" id="GO:0007492">
    <property type="term" value="P:endoderm development"/>
    <property type="evidence" value="ECO:0007669"/>
    <property type="project" value="Ensembl"/>
</dbReference>
<dbReference type="GO" id="GO:0003700">
    <property type="term" value="F:DNA-binding transcription factor activity"/>
    <property type="evidence" value="ECO:0007669"/>
    <property type="project" value="Ensembl"/>
</dbReference>
<feature type="compositionally biased region" description="Basic and acidic residues" evidence="8">
    <location>
        <begin position="1733"/>
        <end position="1746"/>
    </location>
</feature>
<feature type="region of interest" description="Disordered" evidence="8">
    <location>
        <begin position="2012"/>
        <end position="2035"/>
    </location>
</feature>
<dbReference type="GeneTree" id="ENSGT00440000037505"/>
<dbReference type="InterPro" id="IPR019035">
    <property type="entry name" value="Mediator_Med12"/>
</dbReference>
<protein>
    <submittedName>
        <fullName evidence="10">Mediator complex subunit 12</fullName>
    </submittedName>
</protein>
<dbReference type="GO" id="GO:0140585">
    <property type="term" value="F:promoter-enhancer loop anchoring activity"/>
    <property type="evidence" value="ECO:0007669"/>
    <property type="project" value="Ensembl"/>
</dbReference>
<evidence type="ECO:0000256" key="1">
    <source>
        <dbReference type="ARBA" id="ARBA00004123"/>
    </source>
</evidence>
<name>A0A671WIR2_SPAAU</name>
<dbReference type="InterPro" id="IPR021990">
    <property type="entry name" value="Mediator_Med12_LCEWAV"/>
</dbReference>
<feature type="compositionally biased region" description="Low complexity" evidence="8">
    <location>
        <begin position="1370"/>
        <end position="1391"/>
    </location>
</feature>
<dbReference type="FunCoup" id="A0A671WIR2">
    <property type="interactions" value="1211"/>
</dbReference>
<dbReference type="InParanoid" id="A0A671WIR2"/>
<keyword evidence="7" id="KW-0539">Nucleus</keyword>
<reference evidence="10" key="2">
    <citation type="submission" date="2025-08" db="UniProtKB">
        <authorList>
            <consortium name="Ensembl"/>
        </authorList>
    </citation>
    <scope>IDENTIFICATION</scope>
</reference>
<feature type="compositionally biased region" description="Basic residues" evidence="8">
    <location>
        <begin position="1758"/>
        <end position="1767"/>
    </location>
</feature>
<dbReference type="GO" id="GO:0030901">
    <property type="term" value="P:midbrain development"/>
    <property type="evidence" value="ECO:0007669"/>
    <property type="project" value="Ensembl"/>
</dbReference>
<dbReference type="GO" id="GO:0001822">
    <property type="term" value="P:kidney development"/>
    <property type="evidence" value="ECO:0007669"/>
    <property type="project" value="Ensembl"/>
</dbReference>
<dbReference type="InterPro" id="IPR051647">
    <property type="entry name" value="Mediator_comp_sub12"/>
</dbReference>
<dbReference type="GO" id="GO:0035118">
    <property type="term" value="P:embryonic pectoral fin morphogenesis"/>
    <property type="evidence" value="ECO:0007669"/>
    <property type="project" value="Ensembl"/>
</dbReference>
<keyword evidence="4" id="KW-0805">Transcription regulation</keyword>
<dbReference type="SMART" id="SM01281">
    <property type="entry name" value="Med12"/>
    <property type="match status" value="1"/>
</dbReference>
<dbReference type="GO" id="GO:0007507">
    <property type="term" value="P:heart development"/>
    <property type="evidence" value="ECO:0007669"/>
    <property type="project" value="Ensembl"/>
</dbReference>
<evidence type="ECO:0000256" key="8">
    <source>
        <dbReference type="SAM" id="MobiDB-lite"/>
    </source>
</evidence>
<dbReference type="PANTHER" id="PTHR46007:SF11">
    <property type="entry name" value="MEDIATOR OF RNA POLYMERASE II TRANSCRIPTION SUBUNIT 12"/>
    <property type="match status" value="1"/>
</dbReference>
<evidence type="ECO:0000313" key="10">
    <source>
        <dbReference type="Ensembl" id="ENSSAUP00010036466.1"/>
    </source>
</evidence>
<dbReference type="OMA" id="YQQSHDK"/>
<dbReference type="Pfam" id="PF09497">
    <property type="entry name" value="Med12"/>
    <property type="match status" value="1"/>
</dbReference>
<dbReference type="GO" id="GO:0016592">
    <property type="term" value="C:mediator complex"/>
    <property type="evidence" value="ECO:0007669"/>
    <property type="project" value="InterPro"/>
</dbReference>
<evidence type="ECO:0000256" key="2">
    <source>
        <dbReference type="ARBA" id="ARBA00010289"/>
    </source>
</evidence>
<dbReference type="GO" id="GO:0021654">
    <property type="term" value="P:rhombomere boundary formation"/>
    <property type="evidence" value="ECO:0007669"/>
    <property type="project" value="Ensembl"/>
</dbReference>
<dbReference type="GO" id="GO:0021954">
    <property type="term" value="P:central nervous system neuron development"/>
    <property type="evidence" value="ECO:0007669"/>
    <property type="project" value="Ensembl"/>
</dbReference>
<dbReference type="GO" id="GO:0048703">
    <property type="term" value="P:embryonic viscerocranium morphogenesis"/>
    <property type="evidence" value="ECO:0007669"/>
    <property type="project" value="Ensembl"/>
</dbReference>
<evidence type="ECO:0000256" key="3">
    <source>
        <dbReference type="ARBA" id="ARBA00022491"/>
    </source>
</evidence>
<reference evidence="10" key="3">
    <citation type="submission" date="2025-09" db="UniProtKB">
        <authorList>
            <consortium name="Ensembl"/>
        </authorList>
    </citation>
    <scope>IDENTIFICATION</scope>
</reference>
<dbReference type="GO" id="GO:0048702">
    <property type="term" value="P:embryonic neurocranium morphogenesis"/>
    <property type="evidence" value="ECO:0007669"/>
    <property type="project" value="Ensembl"/>
</dbReference>
<dbReference type="GO" id="GO:0045944">
    <property type="term" value="P:positive regulation of transcription by RNA polymerase II"/>
    <property type="evidence" value="ECO:0007669"/>
    <property type="project" value="TreeGrafter"/>
</dbReference>
<sequence>MMAAFGILSYEHRPLKRPRLGPPDVYPQDPKQKEDELTALNVKQGFNNQPAVSGDEHGSAKNVNFNPSKISSNFSSIIAEKLRYNTFPDTGKRKPQVNQKDNFWLVTARSQSSINNWFTDLAGTKPLTQLAKKVPIFSKKEEVFGYLAKYSVPVMRSAWMIKMTCAYHAAITETKVKKRHVIDPCIEWTQIITKYLWEQLQKVAEYYRQFPSQGCSSPLPATPADVETAMKQWEYNEKLAMFMFQDGMLDRHEFLTWVLECFEKVRPGEDELLRLLLPLLLQYSGEFVQSAYLSRRLAYFCTRRLNLLLSDGSLGPGTGGHPAHGILAQQGNALPPTPTSQPAGGNQPQTPFTDFYICPQHRPLVFGLSCMLQSIVLCCPSALVWHYSLTDSRNKTGSPLDLLPIAPSSLPMPGGNTAFTQQVRTKLREIEEQVKERGQAVEFRWSFDKCQETTAGFTIGRVLHTLEVLDNHSFEKSDFNNSLDSLYNRIFGSGQSKDGHEMSPDDDAVVTLLCEWAVCCKRSGRHRAMVVAKLLEKRQAEIEAERCGESEVVDEKGSVSSGSLSAATLPVFQDVLLQFLDTQAPTLTEPGNESERVEFSNLVLLFCELIRHDVFSHNIYMCTLISRGDLASDSHLLRPRSPSDEPSDESERKEQEAGGSGKNEDTGLSESMEIDQNSSANFDEMFSPTMHCESKGSPSPEKPAAEQDSKASCKDKGMDPAFPQLYEQPRHIQYATHFPIPQEESASHECNQRLVVLYGVGKLRDEARHAIKKITKDILKVLNRKSTAETGGEEGQKRKRSKPEAFPTAEDIFSKFQHLSHFDQHQVTSQVSRNVLDQITNFALGMSYHLPLVQHIQLIFDLMEYSLNISGLIDFALHLLTELSLVEAELLLKSSSLVGSYTTSLCLCIVAVLRRYHSCLILNPEQTAQVFDGLRIVVKSGVNPADCSSAERCILAYLYDLYTSCSHLKNKFGEIFSEFCSKVKNSIYCNIDPSDSNMLWDPVFMMEAIANPSAHNFNHSMVGTILNDSPANRYSFVCNVLMDVCVDHRDPERVNDIGILCAELTAYCRSLSAEWLGILKALCCSSNNGNCGFNDLLCNVDVSDLSFHDSLATFVAILIARQCLLLEDLVRCVAIPSLLNAACSEQDSEPGARLTCRILLHLFKTPQRNPVPQDGVKSDKSSVGIRSSCDRHLLAASQNSIVVGAVFAVLKAVFMLGDAELRGSGLSHPAGLDDISEGRNVSIETASLDVYAKYVLKTICQQEWVGERCLKSLSEDSSALQDPVLVNIQAQRLLQLICYPHRQLDSDDGDNPQRQRIKRILQNMDQWTMRQSSLELQLMIKQSTNNELYSLLENIAKATIEVFQKSAEMNSSNPSGNGAAAQGGAASNNNSTTSKMKPILSSSERSGVWLVAPLIAKLPTTVQGHVLKAAGEELEKGQHLGSSSLEKCTFLLYWKNQQPFLSLVLTCLKGQDEQREGLLTSLYSQVQQIVTNWREDQYQDDCKAKQMMHEALKLRLNLVGGMFDTVQRSTQQTTEWAVLLLDIISSGTVDMQSNNELFTTVLDMLSVLINGTLAADMSSISQGSMEENKRAYMNLVKKLRKELGDRQSESLEKVRQLLPLPKQTRDVITCEPQGSLIDTKGNKIAGFEKEGLQVSTKQKISPWDVFEGLKHSAPLSWGWFGTVRVDRKVTKFEEQQRFLLYHTHLKPKPRSYYLEPLPLPPEEEEPLTPVSQEPEKKMMEAVKPEKAVPAVPSDSSKKKSNKKKKAPSTKTEDYVRSAQGGGGYPTNMPPELMQNPYSRLPYGQQGMGMGMYTQNQPLPPGGPGLEPPYRPARNPQMKQMMPTRPSYPTMMPGMQGSMIGLDKQYPMGYKPQPMPQGQILRQQLQNQSMIGQQIRPITPNQPYTSMQPSQNISQGYTSYGSHMGMQPHPSQGGGIGPSSYGNQNFQGAHPGANPAVVDPLRQMQQRPSGYVHQQAPGYAHNMQNTQRFAHQPLQQNPIMHGLSHMAGQGVHPGMRPNQMLAEQQQQQQQQQQAAQQQQQYLRQQALRIRGKENKKKQNSTEWVIFSFSLCFSFCALIHTALNSQSERDLALTSSATKSTCTLISESH</sequence>
<comment type="subcellular location">
    <subcellularLocation>
        <location evidence="1">Nucleus</location>
    </subcellularLocation>
</comment>
<accession>A0A671WIR2</accession>
<feature type="region of interest" description="Disordered" evidence="8">
    <location>
        <begin position="1712"/>
        <end position="1791"/>
    </location>
</feature>
<dbReference type="GO" id="GO:0003713">
    <property type="term" value="F:transcription coactivator activity"/>
    <property type="evidence" value="ECO:0007669"/>
    <property type="project" value="TreeGrafter"/>
</dbReference>
<keyword evidence="5" id="KW-0010">Activator</keyword>
<keyword evidence="3" id="KW-0678">Repressor</keyword>
<comment type="similarity">
    <text evidence="2">Belongs to the Mediator complex subunit 12 family.</text>
</comment>
<feature type="compositionally biased region" description="Basic and acidic residues" evidence="8">
    <location>
        <begin position="703"/>
        <end position="715"/>
    </location>
</feature>
<dbReference type="GO" id="GO:0021982">
    <property type="term" value="P:pineal gland development"/>
    <property type="evidence" value="ECO:0007669"/>
    <property type="project" value="Ensembl"/>
</dbReference>
<evidence type="ECO:0000313" key="11">
    <source>
        <dbReference type="Proteomes" id="UP000472265"/>
    </source>
</evidence>
<organism evidence="10 11">
    <name type="scientific">Sparus aurata</name>
    <name type="common">Gilthead sea bream</name>
    <dbReference type="NCBI Taxonomy" id="8175"/>
    <lineage>
        <taxon>Eukaryota</taxon>
        <taxon>Metazoa</taxon>
        <taxon>Chordata</taxon>
        <taxon>Craniata</taxon>
        <taxon>Vertebrata</taxon>
        <taxon>Euteleostomi</taxon>
        <taxon>Actinopterygii</taxon>
        <taxon>Neopterygii</taxon>
        <taxon>Teleostei</taxon>
        <taxon>Neoteleostei</taxon>
        <taxon>Acanthomorphata</taxon>
        <taxon>Eupercaria</taxon>
        <taxon>Spariformes</taxon>
        <taxon>Sparidae</taxon>
        <taxon>Sparus</taxon>
    </lineage>
</organism>
<dbReference type="GO" id="GO:0021591">
    <property type="term" value="P:ventricular system development"/>
    <property type="evidence" value="ECO:0007669"/>
    <property type="project" value="Ensembl"/>
</dbReference>
<dbReference type="GO" id="GO:0043583">
    <property type="term" value="P:ear development"/>
    <property type="evidence" value="ECO:0007669"/>
    <property type="project" value="Ensembl"/>
</dbReference>
<feature type="compositionally biased region" description="Low complexity" evidence="8">
    <location>
        <begin position="2018"/>
        <end position="2035"/>
    </location>
</feature>